<keyword evidence="2" id="KW-1185">Reference proteome</keyword>
<name>A0A540KLC0_MALBA</name>
<gene>
    <name evidence="1" type="ORF">C1H46_039453</name>
</gene>
<reference evidence="1 2" key="1">
    <citation type="journal article" date="2019" name="G3 (Bethesda)">
        <title>Sequencing of a Wild Apple (Malus baccata) Genome Unravels the Differences Between Cultivated and Wild Apple Species Regarding Disease Resistance and Cold Tolerance.</title>
        <authorList>
            <person name="Chen X."/>
        </authorList>
    </citation>
    <scope>NUCLEOTIDE SEQUENCE [LARGE SCALE GENOMIC DNA]</scope>
    <source>
        <strain evidence="2">cv. Shandingzi</strain>
        <tissue evidence="1">Leaves</tissue>
    </source>
</reference>
<proteinExistence type="predicted"/>
<dbReference type="AlphaFoldDB" id="A0A540KLC0"/>
<evidence type="ECO:0000313" key="1">
    <source>
        <dbReference type="EMBL" id="TQD75013.1"/>
    </source>
</evidence>
<comment type="caution">
    <text evidence="1">The sequence shown here is derived from an EMBL/GenBank/DDBJ whole genome shotgun (WGS) entry which is preliminary data.</text>
</comment>
<dbReference type="EMBL" id="VIEB01001133">
    <property type="protein sequence ID" value="TQD75013.1"/>
    <property type="molecule type" value="Genomic_DNA"/>
</dbReference>
<sequence>MFIVICHESMEGCVELWLGCSHHHFCEPLLVLPDVRPCWRCFSWDLSSCVLPWFLVQFVAADVLVTLRG</sequence>
<evidence type="ECO:0000313" key="2">
    <source>
        <dbReference type="Proteomes" id="UP000315295"/>
    </source>
</evidence>
<accession>A0A540KLC0</accession>
<protein>
    <submittedName>
        <fullName evidence="1">Uncharacterized protein</fullName>
    </submittedName>
</protein>
<organism evidence="1 2">
    <name type="scientific">Malus baccata</name>
    <name type="common">Siberian crab apple</name>
    <name type="synonym">Pyrus baccata</name>
    <dbReference type="NCBI Taxonomy" id="106549"/>
    <lineage>
        <taxon>Eukaryota</taxon>
        <taxon>Viridiplantae</taxon>
        <taxon>Streptophyta</taxon>
        <taxon>Embryophyta</taxon>
        <taxon>Tracheophyta</taxon>
        <taxon>Spermatophyta</taxon>
        <taxon>Magnoliopsida</taxon>
        <taxon>eudicotyledons</taxon>
        <taxon>Gunneridae</taxon>
        <taxon>Pentapetalae</taxon>
        <taxon>rosids</taxon>
        <taxon>fabids</taxon>
        <taxon>Rosales</taxon>
        <taxon>Rosaceae</taxon>
        <taxon>Amygdaloideae</taxon>
        <taxon>Maleae</taxon>
        <taxon>Malus</taxon>
    </lineage>
</organism>
<dbReference type="Proteomes" id="UP000315295">
    <property type="component" value="Unassembled WGS sequence"/>
</dbReference>